<dbReference type="EMBL" id="FPAS01000003">
    <property type="protein sequence ID" value="SFT72890.1"/>
    <property type="molecule type" value="Genomic_DNA"/>
</dbReference>
<keyword evidence="1" id="KW-0732">Signal</keyword>
<keyword evidence="3" id="KW-1185">Reference proteome</keyword>
<dbReference type="NCBIfam" id="TIGR04131">
    <property type="entry name" value="Bac_Flav_CTERM"/>
    <property type="match status" value="1"/>
</dbReference>
<reference evidence="2 3" key="1">
    <citation type="submission" date="2016-10" db="EMBL/GenBank/DDBJ databases">
        <authorList>
            <person name="de Groot N.N."/>
        </authorList>
    </citation>
    <scope>NUCLEOTIDE SEQUENCE [LARGE SCALE GENOMIC DNA]</scope>
    <source>
        <strain evidence="2 3">CGMCC 1.7005</strain>
    </source>
</reference>
<sequence length="2253" mass="243007">MTPTLCKNKFVLYLFLLCLIAPFSWGQNGYFEISSYIDNGNPKTLTNYDYQSHSDPEINRVYYYGRFNKTTSTVSSSTPGNFLTTNGTHTDTSMMGNYAFLMVTDTTGTLEYSTLIPFGPGNTFNLQLYTKNGDVYLYGNTPSDSLATTNNSNQTSNSGFIPHGFIIKYSNNTISSNGVQPDYASYIGDSSLVDVQSIEHDGNTLWLLCRTGDTTLPVTQVANSALATYNCYLLGISDAMMAANSPISATPYARYFTSDSPNLIPRSILSNNGNLYLLIRNLGGNFYPITQSSSGSYETVLVKISAATLANNLAFTAANGNYSTYIPIKASLPTQSGQLLLHSNNKILLCGFPDGANLPFTVSNYPFDLQGLTIAAISESTMNNNLAFPQNNSDYLAQTGMPTLQGSRIRYESYQGDLFIYTRAGNTNPNNLVGVTNNNAVMTGPLYLQKIGASTLTNNLSPNTTSNDWIQFFGTQGLDNIRHLKVNQNGIHITAETNASSFTTGLSFPTNYTAITPSFPTPNSSNKFGWYVNLCFDGYINYSTLLSNANFTGLSLGVTNHATYITSRIIHSTNSTLSEPAHPLTLSTSNWGGEQNEFGFQKIVFKSEVTITDSIFPVSQTVCKFATPEMLGSVAPSFPSDSLPSLYLENQVLNQYIGSSYFHYQWQISASPSGPWTNISGANLPSYLPSVTTFDKYYRRLTYIQNCGNNTLFSTSNVSAILVNNLTAQTVDAGGPYHSCPGVALNIGGAPTAIGGLAPYTYVWNQNIDSVANPLFSTSQNAILELTVIDANGCIKKDQAVFYVHQANAGPDRAICDGSPTSVGTPLQGLSGVSYNWTPSAGLSCTTCPSPTATPTTPTQYIFTQTLQLINGSSCTTTDTINLDIVAGPGPNFAGADTAMCYYGSINIGSPSLPGFVYEWSPIDGLTTTSNSMTAFYPTSLTSSGNLNPITYTLTAQNQNCFYTDEVTISYMQANAGPDVCDSGAIGTADNTPSLNETYSWSILSGPGDFTGPTNTATSSAYTYTGQSTILELEVTLDGVTCVDQVVISDCGGSASAGGVGSNSPVSCPSNILAGDTITLAATPIPNPNVVYNWSPQTGLSAYTGQQVELWTNQHTYYYVTSVDTVTNQVLAYDSVEVNNPQWTLPDVSLLDTLICPNTTVAILNNYNSNYTYYWSGLPFGAGANPYVTPYATSTYYVTALDPSNGCSASDTSTIIVDNKQIFSAAGQDKFTCSNDIIQIGKVEDTNFTYLWSPAIAPWQNGTDEYDADPYVSLSTTTQFFLTYTTKLAGCVYQDSVTITISDQPIAPVIPDESSCNGGYTSVNLGNQSGIEYAWSPASAVNCSTCSFNALSPAATTQYTVTLYYENSSVCPDSSSTSFTIFVSDPSFNLTDFTYCYDGSATSLLNSNPPVGFSQYSWTPSNLFTNPNTMAPDANLVNGNYQLNLTVTDSAGCTASDVVNITSSLPSPNAGYDKVVCLDDLPVSIGSPNNTGILSWSPAIGIADPSAAQTTFTTTTPGTYNLILTSTVGNCSQTDSVQVTVHGQPATPTLTDQMVCSNGCVDIGITAVPGMSYNWSPITGLTSTNSATTTACVSQTSQYDLEITDQNGCSTTGSVNIIVNNVPPPAISLPPLTVCDDVPTVNIAYQINPATGNYAYTWGPSSLFSNQTSSNQTLNTPALGNYNISLEVLDQSTGCIGSTNTNLQVIDCSLIDTCEADIDLNLSASALCSTDTLNFQISSDTMPINYNWTYTGYSSNSSGYTSSGNIIYTNTINQIDTVHFQISPYLSTCIITPIDSFFIVYPNVQPNLYADLLYCAGDSSLFYTDDIYTSYNWNGTINTDTSAYFTAQNNPILISLTDTNNCVYTEEFNIAEHNWQNYYDTTYICMNDSALIHGNYQSLAGTYSDTFSTALCDSISTVTLLVNSSVNLTNNFSSTTICQGDDIQLNLSGAVDYYYDGNPISATELISIDSTSTIIIYGEDVNGCSDTLQLQVTVNYTDSVTLFPPPISCDYFEGYLNMQSAVSLSDCQWTLSNGSTYNDCNPLVSVNSTGCYDVSFSATDPNGCLITANGTNFICIEEGPQAQFTMTPNEVSTINNQVTFISQATNATDITWLIHQDQFSTEQVYYNFPTENPDSYQVCLIATSSLGCIDTNCILLEVKEELILYVPNTFTPDGNSINNEFFAVSTTEVETFHLQIFNRWGEVIFESKDINEGWDGTYKGKLCQDGVYTWKIKYKEIDKPEPNYMQGHVTLVK</sequence>
<accession>A0A1I7ADG5</accession>
<dbReference type="STRING" id="477690.SAMN05216474_1968"/>
<evidence type="ECO:0000256" key="1">
    <source>
        <dbReference type="SAM" id="SignalP"/>
    </source>
</evidence>
<organism evidence="2 3">
    <name type="scientific">Lishizhenia tianjinensis</name>
    <dbReference type="NCBI Taxonomy" id="477690"/>
    <lineage>
        <taxon>Bacteria</taxon>
        <taxon>Pseudomonadati</taxon>
        <taxon>Bacteroidota</taxon>
        <taxon>Flavobacteriia</taxon>
        <taxon>Flavobacteriales</taxon>
        <taxon>Crocinitomicaceae</taxon>
        <taxon>Lishizhenia</taxon>
    </lineage>
</organism>
<evidence type="ECO:0000313" key="3">
    <source>
        <dbReference type="Proteomes" id="UP000236454"/>
    </source>
</evidence>
<gene>
    <name evidence="2" type="ORF">SAMN05216474_1968</name>
</gene>
<dbReference type="Proteomes" id="UP000236454">
    <property type="component" value="Unassembled WGS sequence"/>
</dbReference>
<feature type="chain" id="PRO_5014893101" evidence="1">
    <location>
        <begin position="27"/>
        <end position="2253"/>
    </location>
</feature>
<dbReference type="OrthoDB" id="7794186at2"/>
<dbReference type="RefSeq" id="WP_139230328.1">
    <property type="nucleotide sequence ID" value="NZ_FPAS01000003.1"/>
</dbReference>
<dbReference type="InterPro" id="IPR013783">
    <property type="entry name" value="Ig-like_fold"/>
</dbReference>
<dbReference type="InterPro" id="IPR035986">
    <property type="entry name" value="PKD_dom_sf"/>
</dbReference>
<evidence type="ECO:0000313" key="2">
    <source>
        <dbReference type="EMBL" id="SFT72890.1"/>
    </source>
</evidence>
<dbReference type="Gene3D" id="2.60.40.10">
    <property type="entry name" value="Immunoglobulins"/>
    <property type="match status" value="2"/>
</dbReference>
<dbReference type="Pfam" id="PF13585">
    <property type="entry name" value="CHU_C"/>
    <property type="match status" value="1"/>
</dbReference>
<name>A0A1I7ADG5_9FLAO</name>
<protein>
    <submittedName>
        <fullName evidence="2">Gliding motility-associated C-terminal domain-containing protein</fullName>
    </submittedName>
</protein>
<dbReference type="SUPFAM" id="SSF49299">
    <property type="entry name" value="PKD domain"/>
    <property type="match status" value="1"/>
</dbReference>
<proteinExistence type="predicted"/>
<feature type="signal peptide" evidence="1">
    <location>
        <begin position="1"/>
        <end position="26"/>
    </location>
</feature>
<dbReference type="InterPro" id="IPR026341">
    <property type="entry name" value="T9SS_type_B"/>
</dbReference>